<keyword evidence="2" id="KW-0238">DNA-binding</keyword>
<dbReference type="SMART" id="SM00421">
    <property type="entry name" value="HTH_LUXR"/>
    <property type="match status" value="1"/>
</dbReference>
<dbReference type="SUPFAM" id="SSF75516">
    <property type="entry name" value="Pheromone-binding domain of LuxR-like quorum-sensing transcription factors"/>
    <property type="match status" value="1"/>
</dbReference>
<dbReference type="InterPro" id="IPR036388">
    <property type="entry name" value="WH-like_DNA-bd_sf"/>
</dbReference>
<dbReference type="SUPFAM" id="SSF46894">
    <property type="entry name" value="C-terminal effector domain of the bipartite response regulators"/>
    <property type="match status" value="1"/>
</dbReference>
<dbReference type="PANTHER" id="PTHR44688:SF16">
    <property type="entry name" value="DNA-BINDING TRANSCRIPTIONAL ACTIVATOR DEVR_DOSR"/>
    <property type="match status" value="1"/>
</dbReference>
<comment type="caution">
    <text evidence="5">The sequence shown here is derived from an EMBL/GenBank/DDBJ whole genome shotgun (WGS) entry which is preliminary data.</text>
</comment>
<keyword evidence="3" id="KW-0804">Transcription</keyword>
<dbReference type="Proteomes" id="UP001155840">
    <property type="component" value="Unassembled WGS sequence"/>
</dbReference>
<dbReference type="Pfam" id="PF03472">
    <property type="entry name" value="Autoind_bind"/>
    <property type="match status" value="1"/>
</dbReference>
<sequence>MFMGLRSVSPEIVVSGNSWTIGDLDQEGDVRSLFESICELYEFQGYAVLSLPSRSVSSLRKLVMMTNWPMDIVKEYDALGLLKTSPVFEQLRLSTVPFTVDNTSPLAFVRTVKIAKGLFARSGFGRMVFVPVHDADGRRSAIAFGGDRPELNRQELNVVTFVAGHAFNRLSEIWSASRRAPGSLSRREIECLRLAAGGKTTVEMARLLNLSEYTVNHYLNRATRKLDSVNRVQTIAKALRAGLIT</sequence>
<proteinExistence type="predicted"/>
<dbReference type="GO" id="GO:0006355">
    <property type="term" value="P:regulation of DNA-templated transcription"/>
    <property type="evidence" value="ECO:0007669"/>
    <property type="project" value="InterPro"/>
</dbReference>
<keyword evidence="1" id="KW-0805">Transcription regulation</keyword>
<dbReference type="PRINTS" id="PR00038">
    <property type="entry name" value="HTHLUXR"/>
</dbReference>
<evidence type="ECO:0000256" key="2">
    <source>
        <dbReference type="ARBA" id="ARBA00023125"/>
    </source>
</evidence>
<organism evidence="5 6">
    <name type="scientific">Ferranicluibacter rubi</name>
    <dbReference type="NCBI Taxonomy" id="2715133"/>
    <lineage>
        <taxon>Bacteria</taxon>
        <taxon>Pseudomonadati</taxon>
        <taxon>Pseudomonadota</taxon>
        <taxon>Alphaproteobacteria</taxon>
        <taxon>Hyphomicrobiales</taxon>
        <taxon>Rhizobiaceae</taxon>
        <taxon>Ferranicluibacter</taxon>
    </lineage>
</organism>
<dbReference type="InterPro" id="IPR005143">
    <property type="entry name" value="TF_LuxR_autoind-bd_dom"/>
</dbReference>
<feature type="domain" description="HTH luxR-type" evidence="4">
    <location>
        <begin position="177"/>
        <end position="242"/>
    </location>
</feature>
<dbReference type="PROSITE" id="PS50043">
    <property type="entry name" value="HTH_LUXR_2"/>
    <property type="match status" value="1"/>
</dbReference>
<protein>
    <submittedName>
        <fullName evidence="5">LuxR family transcriptional regulator</fullName>
    </submittedName>
</protein>
<dbReference type="GO" id="GO:0003677">
    <property type="term" value="F:DNA binding"/>
    <property type="evidence" value="ECO:0007669"/>
    <property type="project" value="UniProtKB-KW"/>
</dbReference>
<dbReference type="Gene3D" id="1.10.10.10">
    <property type="entry name" value="Winged helix-like DNA-binding domain superfamily/Winged helix DNA-binding domain"/>
    <property type="match status" value="1"/>
</dbReference>
<dbReference type="Gene3D" id="3.30.450.80">
    <property type="entry name" value="Transcription factor LuxR-like, autoinducer-binding domain"/>
    <property type="match status" value="1"/>
</dbReference>
<keyword evidence="6" id="KW-1185">Reference proteome</keyword>
<evidence type="ECO:0000313" key="6">
    <source>
        <dbReference type="Proteomes" id="UP001155840"/>
    </source>
</evidence>
<dbReference type="InterPro" id="IPR036693">
    <property type="entry name" value="TF_LuxR_autoind-bd_dom_sf"/>
</dbReference>
<dbReference type="EMBL" id="JAANCM010000001">
    <property type="protein sequence ID" value="NHT74134.1"/>
    <property type="molecule type" value="Genomic_DNA"/>
</dbReference>
<evidence type="ECO:0000256" key="3">
    <source>
        <dbReference type="ARBA" id="ARBA00023163"/>
    </source>
</evidence>
<gene>
    <name evidence="5" type="ORF">G8E10_00015</name>
</gene>
<evidence type="ECO:0000259" key="4">
    <source>
        <dbReference type="PROSITE" id="PS50043"/>
    </source>
</evidence>
<dbReference type="CDD" id="cd06170">
    <property type="entry name" value="LuxR_C_like"/>
    <property type="match status" value="1"/>
</dbReference>
<accession>A0AA44C8T4</accession>
<dbReference type="InterPro" id="IPR016032">
    <property type="entry name" value="Sig_transdc_resp-reg_C-effctor"/>
</dbReference>
<dbReference type="PANTHER" id="PTHR44688">
    <property type="entry name" value="DNA-BINDING TRANSCRIPTIONAL ACTIVATOR DEVR_DOSR"/>
    <property type="match status" value="1"/>
</dbReference>
<evidence type="ECO:0000256" key="1">
    <source>
        <dbReference type="ARBA" id="ARBA00023015"/>
    </source>
</evidence>
<dbReference type="AlphaFoldDB" id="A0AA44C8T4"/>
<evidence type="ECO:0000313" key="5">
    <source>
        <dbReference type="EMBL" id="NHT74134.1"/>
    </source>
</evidence>
<dbReference type="Pfam" id="PF00196">
    <property type="entry name" value="GerE"/>
    <property type="match status" value="1"/>
</dbReference>
<reference evidence="5" key="1">
    <citation type="submission" date="2020-03" db="EMBL/GenBank/DDBJ databases">
        <title>Ferranicluibacter endophyticum gen. nov., sp. nov., a new genus isolated from Rubus ulmifolius Schott. stem.</title>
        <authorList>
            <person name="Roca-Couso R."/>
            <person name="Flores-Felix J.D."/>
            <person name="Igual J.M."/>
            <person name="Rivas R."/>
        </authorList>
    </citation>
    <scope>NUCLEOTIDE SEQUENCE</scope>
    <source>
        <strain evidence="5">CRRU44</strain>
    </source>
</reference>
<dbReference type="InterPro" id="IPR000792">
    <property type="entry name" value="Tscrpt_reg_LuxR_C"/>
</dbReference>
<name>A0AA44C8T4_9HYPH</name>